<dbReference type="InterPro" id="IPR018062">
    <property type="entry name" value="HTH_AraC-typ_CS"/>
</dbReference>
<evidence type="ECO:0000256" key="3">
    <source>
        <dbReference type="ARBA" id="ARBA00023163"/>
    </source>
</evidence>
<name>A0ABW2EIP2_9BACI</name>
<proteinExistence type="predicted"/>
<dbReference type="PRINTS" id="PR00032">
    <property type="entry name" value="HTHARAC"/>
</dbReference>
<dbReference type="SUPFAM" id="SSF51182">
    <property type="entry name" value="RmlC-like cupins"/>
    <property type="match status" value="1"/>
</dbReference>
<dbReference type="PANTHER" id="PTHR43280">
    <property type="entry name" value="ARAC-FAMILY TRANSCRIPTIONAL REGULATOR"/>
    <property type="match status" value="1"/>
</dbReference>
<comment type="caution">
    <text evidence="5">The sequence shown here is derived from an EMBL/GenBank/DDBJ whole genome shotgun (WGS) entry which is preliminary data.</text>
</comment>
<dbReference type="InterPro" id="IPR011051">
    <property type="entry name" value="RmlC_Cupin_sf"/>
</dbReference>
<evidence type="ECO:0000313" key="5">
    <source>
        <dbReference type="EMBL" id="MFC7062205.1"/>
    </source>
</evidence>
<protein>
    <submittedName>
        <fullName evidence="5">AraC family transcriptional regulator</fullName>
    </submittedName>
</protein>
<sequence length="323" mass="38575">MDLYKLLMERTEEEEKILKDRRKVEKGLYTDEKDFVIQREKFLSPEKMIMVRKHTRFVDFPNHKHNYIEINYVYSGQLKQTIGEEKITLQQGDLLFLNQHIEHEIEACGNEDLVINFIIHPQFFDDVLMYLSSETIENKIGDFFISSLFNQTQAGQYLHFVVDEIQSIQEWVHKIIQEIMQPTVLSESTIKLYMGLLMIELIKHSDKVKSQRQQYIDYQFVMESLTYIEQNYQNASLYDLADKLNQPHYSLSKAIKQATKHTFKELLQDKRLNKSKELLHHSNLPIASIIEEVGYSNISYFYRIFKRKYGYTPKNLRRSYNKS</sequence>
<dbReference type="Pfam" id="PF12833">
    <property type="entry name" value="HTH_18"/>
    <property type="match status" value="1"/>
</dbReference>
<dbReference type="InterPro" id="IPR009057">
    <property type="entry name" value="Homeodomain-like_sf"/>
</dbReference>
<dbReference type="PROSITE" id="PS01124">
    <property type="entry name" value="HTH_ARAC_FAMILY_2"/>
    <property type="match status" value="1"/>
</dbReference>
<dbReference type="Pfam" id="PF07883">
    <property type="entry name" value="Cupin_2"/>
    <property type="match status" value="1"/>
</dbReference>
<reference evidence="6" key="1">
    <citation type="journal article" date="2019" name="Int. J. Syst. Evol. Microbiol.">
        <title>The Global Catalogue of Microorganisms (GCM) 10K type strain sequencing project: providing services to taxonomists for standard genome sequencing and annotation.</title>
        <authorList>
            <consortium name="The Broad Institute Genomics Platform"/>
            <consortium name="The Broad Institute Genome Sequencing Center for Infectious Disease"/>
            <person name="Wu L."/>
            <person name="Ma J."/>
        </authorList>
    </citation>
    <scope>NUCLEOTIDE SEQUENCE [LARGE SCALE GENOMIC DNA]</scope>
    <source>
        <strain evidence="6">CGMCC 4.1621</strain>
    </source>
</reference>
<dbReference type="RefSeq" id="WP_204708143.1">
    <property type="nucleotide sequence ID" value="NZ_JBHSZV010000025.1"/>
</dbReference>
<evidence type="ECO:0000259" key="4">
    <source>
        <dbReference type="PROSITE" id="PS01124"/>
    </source>
</evidence>
<dbReference type="InterPro" id="IPR018060">
    <property type="entry name" value="HTH_AraC"/>
</dbReference>
<dbReference type="Gene3D" id="2.60.120.10">
    <property type="entry name" value="Jelly Rolls"/>
    <property type="match status" value="1"/>
</dbReference>
<dbReference type="Gene3D" id="1.10.10.60">
    <property type="entry name" value="Homeodomain-like"/>
    <property type="match status" value="2"/>
</dbReference>
<dbReference type="PROSITE" id="PS00041">
    <property type="entry name" value="HTH_ARAC_FAMILY_1"/>
    <property type="match status" value="1"/>
</dbReference>
<dbReference type="SUPFAM" id="SSF46689">
    <property type="entry name" value="Homeodomain-like"/>
    <property type="match status" value="1"/>
</dbReference>
<evidence type="ECO:0000313" key="6">
    <source>
        <dbReference type="Proteomes" id="UP001596410"/>
    </source>
</evidence>
<keyword evidence="2" id="KW-0238">DNA-binding</keyword>
<dbReference type="EMBL" id="JBHSZV010000025">
    <property type="protein sequence ID" value="MFC7062205.1"/>
    <property type="molecule type" value="Genomic_DNA"/>
</dbReference>
<dbReference type="InterPro" id="IPR013096">
    <property type="entry name" value="Cupin_2"/>
</dbReference>
<dbReference type="InterPro" id="IPR014710">
    <property type="entry name" value="RmlC-like_jellyroll"/>
</dbReference>
<gene>
    <name evidence="5" type="ORF">ACFQIC_10080</name>
</gene>
<accession>A0ABW2EIP2</accession>
<evidence type="ECO:0000256" key="2">
    <source>
        <dbReference type="ARBA" id="ARBA00023125"/>
    </source>
</evidence>
<keyword evidence="3" id="KW-0804">Transcription</keyword>
<dbReference type="InterPro" id="IPR020449">
    <property type="entry name" value="Tscrpt_reg_AraC-type_HTH"/>
</dbReference>
<feature type="domain" description="HTH araC/xylS-type" evidence="4">
    <location>
        <begin position="222"/>
        <end position="319"/>
    </location>
</feature>
<dbReference type="PANTHER" id="PTHR43280:SF28">
    <property type="entry name" value="HTH-TYPE TRANSCRIPTIONAL ACTIVATOR RHAS"/>
    <property type="match status" value="1"/>
</dbReference>
<dbReference type="SMART" id="SM00342">
    <property type="entry name" value="HTH_ARAC"/>
    <property type="match status" value="1"/>
</dbReference>
<keyword evidence="1" id="KW-0805">Transcription regulation</keyword>
<evidence type="ECO:0000256" key="1">
    <source>
        <dbReference type="ARBA" id="ARBA00023015"/>
    </source>
</evidence>
<organism evidence="5 6">
    <name type="scientific">Halobacillus seohaensis</name>
    <dbReference type="NCBI Taxonomy" id="447421"/>
    <lineage>
        <taxon>Bacteria</taxon>
        <taxon>Bacillati</taxon>
        <taxon>Bacillota</taxon>
        <taxon>Bacilli</taxon>
        <taxon>Bacillales</taxon>
        <taxon>Bacillaceae</taxon>
        <taxon>Halobacillus</taxon>
    </lineage>
</organism>
<keyword evidence="6" id="KW-1185">Reference proteome</keyword>
<dbReference type="Proteomes" id="UP001596410">
    <property type="component" value="Unassembled WGS sequence"/>
</dbReference>